<feature type="compositionally biased region" description="Low complexity" evidence="1">
    <location>
        <begin position="622"/>
        <end position="636"/>
    </location>
</feature>
<feature type="compositionally biased region" description="Gly residues" evidence="1">
    <location>
        <begin position="102"/>
        <end position="113"/>
    </location>
</feature>
<evidence type="ECO:0000313" key="4">
    <source>
        <dbReference type="Proteomes" id="UP000650467"/>
    </source>
</evidence>
<gene>
    <name evidence="3" type="ORF">HXX76_009073</name>
</gene>
<dbReference type="Pfam" id="PF05548">
    <property type="entry name" value="Peptidase_M11"/>
    <property type="match status" value="1"/>
</dbReference>
<dbReference type="Proteomes" id="UP000650467">
    <property type="component" value="Unassembled WGS sequence"/>
</dbReference>
<evidence type="ECO:0000313" key="3">
    <source>
        <dbReference type="EMBL" id="KAG2432150.1"/>
    </source>
</evidence>
<keyword evidence="4" id="KW-1185">Reference proteome</keyword>
<dbReference type="PANTHER" id="PTHR45725:SF18">
    <property type="entry name" value="ORC1-LIKE AAA ATPASE DOMAIN-CONTAINING PROTEIN"/>
    <property type="match status" value="1"/>
</dbReference>
<evidence type="ECO:0000256" key="1">
    <source>
        <dbReference type="SAM" id="MobiDB-lite"/>
    </source>
</evidence>
<proteinExistence type="predicted"/>
<feature type="compositionally biased region" description="Low complexity" evidence="1">
    <location>
        <begin position="644"/>
        <end position="676"/>
    </location>
</feature>
<accession>A0A835T471</accession>
<dbReference type="EMBL" id="JAEHOC010000022">
    <property type="protein sequence ID" value="KAG2432150.1"/>
    <property type="molecule type" value="Genomic_DNA"/>
</dbReference>
<feature type="compositionally biased region" description="Low complexity" evidence="1">
    <location>
        <begin position="66"/>
        <end position="89"/>
    </location>
</feature>
<feature type="region of interest" description="Disordered" evidence="1">
    <location>
        <begin position="622"/>
        <end position="731"/>
    </location>
</feature>
<dbReference type="InterPro" id="IPR051425">
    <property type="entry name" value="Formin_Homology"/>
</dbReference>
<comment type="caution">
    <text evidence="3">The sequence shown here is derived from an EMBL/GenBank/DDBJ whole genome shotgun (WGS) entry which is preliminary data.</text>
</comment>
<dbReference type="OrthoDB" id="536640at2759"/>
<organism evidence="3 4">
    <name type="scientific">Chlamydomonas incerta</name>
    <dbReference type="NCBI Taxonomy" id="51695"/>
    <lineage>
        <taxon>Eukaryota</taxon>
        <taxon>Viridiplantae</taxon>
        <taxon>Chlorophyta</taxon>
        <taxon>core chlorophytes</taxon>
        <taxon>Chlorophyceae</taxon>
        <taxon>CS clade</taxon>
        <taxon>Chlamydomonadales</taxon>
        <taxon>Chlamydomonadaceae</taxon>
        <taxon>Chlamydomonas</taxon>
    </lineage>
</organism>
<feature type="domain" description="Peptidase M11 gametolysin" evidence="2">
    <location>
        <begin position="160"/>
        <end position="473"/>
    </location>
</feature>
<feature type="region of interest" description="Disordered" evidence="1">
    <location>
        <begin position="66"/>
        <end position="116"/>
    </location>
</feature>
<name>A0A835T471_CHLIN</name>
<dbReference type="PANTHER" id="PTHR45725">
    <property type="entry name" value="FORMIN HOMOLOGY 2 FAMILY MEMBER"/>
    <property type="match status" value="1"/>
</dbReference>
<reference evidence="3" key="1">
    <citation type="journal article" date="2020" name="bioRxiv">
        <title>Comparative genomics of Chlamydomonas.</title>
        <authorList>
            <person name="Craig R.J."/>
            <person name="Hasan A.R."/>
            <person name="Ness R.W."/>
            <person name="Keightley P.D."/>
        </authorList>
    </citation>
    <scope>NUCLEOTIDE SEQUENCE</scope>
    <source>
        <strain evidence="3">SAG 7.73</strain>
    </source>
</reference>
<evidence type="ECO:0000259" key="2">
    <source>
        <dbReference type="Pfam" id="PF05548"/>
    </source>
</evidence>
<dbReference type="InterPro" id="IPR008752">
    <property type="entry name" value="Peptidase_M11"/>
</dbReference>
<dbReference type="AlphaFoldDB" id="A0A835T471"/>
<sequence>MSALRVYIKDPKCNRRHLGKDYLYVSATSDNSTYGWLQVASGTNLQEELGINTGDVLMLTVRNTTSSSTSANSSSSGAGDSGGIVSSSPAAPPPPGSPPGSSGDGGGGGGGEGGARRRELLSATNLDLDAEDTEFLKLVNFTKVSSNTEKEIYNGTTINVKSITYIVSTCGWSAPISAEDLAAVWYNSSGTGALNLQDYHDVCTYGKVVWGPDNNLIVGPVQVACTGSVKITSSYSVSYNGATKCRSVEQYAWRTAGEAAARAAGYGDFLDNNKFLRLVTILPEEVVCGWAGLAEVGCSGKSCAAFIKGGSAADLPTHFHELGHMQGLMHAGYGEDEYGDGSDVMGNEGNGANGYLCLNPANAYRVGLATPVAVLTQSDTRGAYGKTYSLRPSSVTDRNYLMLNYSQGGLAYPNYFIGMRATIGRFDNILPVDLNNKVHVTQFNGSATSSDYNRSYAMAWLGAGESWTSSFLDTGGDLSRGGGVTVSVLALDADASPPLATVRVCFFAVQHEGGEEGSCANGVDDDSFATATFPPAALACATPTPALPSTPTAAAAAITRATPTAASAAVAAAAVAQPAATFPLAALTPAPVATTSSISFTALPTATLATAATLTYTARPAQPSTAATAARAAQPPASQPKPAQPGATPPSLARPTLAAPPSAALTTPQPNAAVAPAPKPIPPAAATSLTQPAAAGPTITPATQPRTIATTPASQAPVPAEPRAAQPRASS</sequence>
<feature type="compositionally biased region" description="Low complexity" evidence="1">
    <location>
        <begin position="684"/>
        <end position="705"/>
    </location>
</feature>
<protein>
    <recommendedName>
        <fullName evidence="2">Peptidase M11 gametolysin domain-containing protein</fullName>
    </recommendedName>
</protein>